<dbReference type="GO" id="GO:0006631">
    <property type="term" value="P:fatty acid metabolic process"/>
    <property type="evidence" value="ECO:0007669"/>
    <property type="project" value="TreeGrafter"/>
</dbReference>
<dbReference type="PROSITE" id="PS00455">
    <property type="entry name" value="AMP_BINDING"/>
    <property type="match status" value="1"/>
</dbReference>
<feature type="region of interest" description="Disordered" evidence="2">
    <location>
        <begin position="386"/>
        <end position="405"/>
    </location>
</feature>
<sequence length="405" mass="41404">MRITDLPLPTGPAVLEALPVLERALAGGAPIRPVPADDAPAADGSGGPGAGPAADRSDDTDLPDDLAVVVGTSGSTGDPKLAMLGAAALAASAAATHDRLGGPGQWLLALPTHHVAGLQVLARSVHAGTTPIALDPAGMTPFDLVQGAAAMTGERRYTSLVPTQLTRLLDDPLGVEALRRFDAVLVGGAASPPDLLERARERSVRVVTTYGMSETCGGCVYAGRPLDGVQVATDDEGRLLLGGPVVAHGYLGRPELTAASFRTAPDGTRWFATDDLGEVGEHDGRTTVQVLGRADDLITTGGLKLAPRLLEEATLAHVPAVTQALAVGVPDPEWGQAVTLVVVTSPGGPPPGRVPADGVEQIREMLRPHLPGHALPRRVLVVDALPSRGPGKPDRAAARELVASA</sequence>
<evidence type="ECO:0000256" key="1">
    <source>
        <dbReference type="ARBA" id="ARBA00006432"/>
    </source>
</evidence>
<feature type="compositionally biased region" description="Low complexity" evidence="2">
    <location>
        <begin position="31"/>
        <end position="43"/>
    </location>
</feature>
<evidence type="ECO:0000259" key="4">
    <source>
        <dbReference type="Pfam" id="PF13193"/>
    </source>
</evidence>
<dbReference type="InterPro" id="IPR025110">
    <property type="entry name" value="AMP-bd_C"/>
</dbReference>
<feature type="domain" description="AMP-dependent synthetase/ligase" evidence="3">
    <location>
        <begin position="55"/>
        <end position="248"/>
    </location>
</feature>
<dbReference type="InterPro" id="IPR042099">
    <property type="entry name" value="ANL_N_sf"/>
</dbReference>
<proteinExistence type="inferred from homology"/>
<dbReference type="InterPro" id="IPR000873">
    <property type="entry name" value="AMP-dep_synth/lig_dom"/>
</dbReference>
<feature type="domain" description="AMP-binding enzyme C-terminal" evidence="4">
    <location>
        <begin position="312"/>
        <end position="392"/>
    </location>
</feature>
<dbReference type="SUPFAM" id="SSF56801">
    <property type="entry name" value="Acetyl-CoA synthetase-like"/>
    <property type="match status" value="1"/>
</dbReference>
<dbReference type="PANTHER" id="PTHR43201:SF8">
    <property type="entry name" value="ACYL-COA SYNTHETASE FAMILY MEMBER 3"/>
    <property type="match status" value="1"/>
</dbReference>
<comment type="similarity">
    <text evidence="1">Belongs to the ATP-dependent AMP-binding enzyme family.</text>
</comment>
<keyword evidence="6" id="KW-1185">Reference proteome</keyword>
<comment type="caution">
    <text evidence="5">The sequence shown here is derived from an EMBL/GenBank/DDBJ whole genome shotgun (WGS) entry which is preliminary data.</text>
</comment>
<feature type="region of interest" description="Disordered" evidence="2">
    <location>
        <begin position="31"/>
        <end position="65"/>
    </location>
</feature>
<dbReference type="Pfam" id="PF00501">
    <property type="entry name" value="AMP-binding"/>
    <property type="match status" value="1"/>
</dbReference>
<gene>
    <name evidence="5" type="ORF">BJY28_001538</name>
</gene>
<reference evidence="5 6" key="1">
    <citation type="submission" date="2020-07" db="EMBL/GenBank/DDBJ databases">
        <title>Sequencing the genomes of 1000 actinobacteria strains.</title>
        <authorList>
            <person name="Klenk H.-P."/>
        </authorList>
    </citation>
    <scope>NUCLEOTIDE SEQUENCE [LARGE SCALE GENOMIC DNA]</scope>
    <source>
        <strain evidence="5 6">DSM 24723</strain>
    </source>
</reference>
<evidence type="ECO:0000313" key="5">
    <source>
        <dbReference type="EMBL" id="NYG37069.1"/>
    </source>
</evidence>
<protein>
    <submittedName>
        <fullName evidence="5">O-succinylbenzoic acid--CoA ligase</fullName>
        <ecNumber evidence="5">6.2.1.26</ecNumber>
    </submittedName>
</protein>
<dbReference type="Pfam" id="PF13193">
    <property type="entry name" value="AMP-binding_C"/>
    <property type="match status" value="1"/>
</dbReference>
<dbReference type="RefSeq" id="WP_343037011.1">
    <property type="nucleotide sequence ID" value="NZ_JACBZX010000001.1"/>
</dbReference>
<dbReference type="Gene3D" id="3.40.50.12780">
    <property type="entry name" value="N-terminal domain of ligase-like"/>
    <property type="match status" value="1"/>
</dbReference>
<evidence type="ECO:0000313" key="6">
    <source>
        <dbReference type="Proteomes" id="UP000592181"/>
    </source>
</evidence>
<dbReference type="NCBIfam" id="NF005877">
    <property type="entry name" value="PRK07824.1"/>
    <property type="match status" value="1"/>
</dbReference>
<accession>A0A852X2G0</accession>
<dbReference type="AlphaFoldDB" id="A0A852X2G0"/>
<dbReference type="InterPro" id="IPR045851">
    <property type="entry name" value="AMP-bd_C_sf"/>
</dbReference>
<organism evidence="5 6">
    <name type="scientific">Janibacter alkaliphilus</name>
    <dbReference type="NCBI Taxonomy" id="1069963"/>
    <lineage>
        <taxon>Bacteria</taxon>
        <taxon>Bacillati</taxon>
        <taxon>Actinomycetota</taxon>
        <taxon>Actinomycetes</taxon>
        <taxon>Micrococcales</taxon>
        <taxon>Intrasporangiaceae</taxon>
        <taxon>Janibacter</taxon>
    </lineage>
</organism>
<keyword evidence="5" id="KW-0436">Ligase</keyword>
<dbReference type="EMBL" id="JACBZX010000001">
    <property type="protein sequence ID" value="NYG37069.1"/>
    <property type="molecule type" value="Genomic_DNA"/>
</dbReference>
<name>A0A852X2G0_9MICO</name>
<dbReference type="GO" id="GO:0031956">
    <property type="term" value="F:medium-chain fatty acid-CoA ligase activity"/>
    <property type="evidence" value="ECO:0007669"/>
    <property type="project" value="TreeGrafter"/>
</dbReference>
<evidence type="ECO:0000256" key="2">
    <source>
        <dbReference type="SAM" id="MobiDB-lite"/>
    </source>
</evidence>
<evidence type="ECO:0000259" key="3">
    <source>
        <dbReference type="Pfam" id="PF00501"/>
    </source>
</evidence>
<dbReference type="Gene3D" id="3.30.300.30">
    <property type="match status" value="1"/>
</dbReference>
<dbReference type="Proteomes" id="UP000592181">
    <property type="component" value="Unassembled WGS sequence"/>
</dbReference>
<dbReference type="PANTHER" id="PTHR43201">
    <property type="entry name" value="ACYL-COA SYNTHETASE"/>
    <property type="match status" value="1"/>
</dbReference>
<dbReference type="GO" id="GO:0008756">
    <property type="term" value="F:o-succinylbenzoate-CoA ligase activity"/>
    <property type="evidence" value="ECO:0007669"/>
    <property type="project" value="UniProtKB-EC"/>
</dbReference>
<dbReference type="InterPro" id="IPR020845">
    <property type="entry name" value="AMP-binding_CS"/>
</dbReference>
<dbReference type="EC" id="6.2.1.26" evidence="5"/>